<dbReference type="Gene3D" id="3.40.50.10490">
    <property type="entry name" value="Glucose-6-phosphate isomerase like protein, domain 1"/>
    <property type="match status" value="1"/>
</dbReference>
<proteinExistence type="predicted"/>
<dbReference type="EMBL" id="AGCT01061029">
    <property type="protein sequence ID" value="KYP78802.1"/>
    <property type="molecule type" value="Genomic_DNA"/>
</dbReference>
<feature type="transmembrane region" description="Helical" evidence="1">
    <location>
        <begin position="24"/>
        <end position="42"/>
    </location>
</feature>
<accession>A0A151UHP4</accession>
<organism evidence="2 3">
    <name type="scientific">Cajanus cajan</name>
    <name type="common">Pigeon pea</name>
    <name type="synonym">Cajanus indicus</name>
    <dbReference type="NCBI Taxonomy" id="3821"/>
    <lineage>
        <taxon>Eukaryota</taxon>
        <taxon>Viridiplantae</taxon>
        <taxon>Streptophyta</taxon>
        <taxon>Embryophyta</taxon>
        <taxon>Tracheophyta</taxon>
        <taxon>Spermatophyta</taxon>
        <taxon>Magnoliopsida</taxon>
        <taxon>eudicotyledons</taxon>
        <taxon>Gunneridae</taxon>
        <taxon>Pentapetalae</taxon>
        <taxon>rosids</taxon>
        <taxon>fabids</taxon>
        <taxon>Fabales</taxon>
        <taxon>Fabaceae</taxon>
        <taxon>Papilionoideae</taxon>
        <taxon>50 kb inversion clade</taxon>
        <taxon>NPAAA clade</taxon>
        <taxon>indigoferoid/millettioid clade</taxon>
        <taxon>Phaseoleae</taxon>
        <taxon>Cajanus</taxon>
    </lineage>
</organism>
<keyword evidence="1" id="KW-0812">Transmembrane</keyword>
<protein>
    <submittedName>
        <fullName evidence="2">Uncharacterized protein</fullName>
    </submittedName>
</protein>
<comment type="caution">
    <text evidence="2">The sequence shown here is derived from an EMBL/GenBank/DDBJ whole genome shotgun (WGS) entry which is preliminary data.</text>
</comment>
<name>A0A151UHP4_CAJCA</name>
<dbReference type="InterPro" id="IPR023591">
    <property type="entry name" value="Ribosomal_uS2_flav_dom_sf"/>
</dbReference>
<evidence type="ECO:0000313" key="2">
    <source>
        <dbReference type="EMBL" id="KYP78802.1"/>
    </source>
</evidence>
<dbReference type="STRING" id="3821.A0A151UHP4"/>
<evidence type="ECO:0000256" key="1">
    <source>
        <dbReference type="SAM" id="Phobius"/>
    </source>
</evidence>
<reference evidence="2" key="1">
    <citation type="journal article" date="2012" name="Nat. Biotechnol.">
        <title>Draft genome sequence of pigeonpea (Cajanus cajan), an orphan legume crop of resource-poor farmers.</title>
        <authorList>
            <person name="Varshney R.K."/>
            <person name="Chen W."/>
            <person name="Li Y."/>
            <person name="Bharti A.K."/>
            <person name="Saxena R.K."/>
            <person name="Schlueter J.A."/>
            <person name="Donoghue M.T."/>
            <person name="Azam S."/>
            <person name="Fan G."/>
            <person name="Whaley A.M."/>
            <person name="Farmer A.D."/>
            <person name="Sheridan J."/>
            <person name="Iwata A."/>
            <person name="Tuteja R."/>
            <person name="Penmetsa R.V."/>
            <person name="Wu W."/>
            <person name="Upadhyaya H.D."/>
            <person name="Yang S.P."/>
            <person name="Shah T."/>
            <person name="Saxena K.B."/>
            <person name="Michael T."/>
            <person name="McCombie W.R."/>
            <person name="Yang B."/>
            <person name="Zhang G."/>
            <person name="Yang H."/>
            <person name="Wang J."/>
            <person name="Spillane C."/>
            <person name="Cook D.R."/>
            <person name="May G.D."/>
            <person name="Xu X."/>
            <person name="Jackson S.A."/>
        </authorList>
    </citation>
    <scope>NUCLEOTIDE SEQUENCE [LARGE SCALE GENOMIC DNA]</scope>
</reference>
<dbReference type="SUPFAM" id="SSF52313">
    <property type="entry name" value="Ribosomal protein S2"/>
    <property type="match status" value="1"/>
</dbReference>
<keyword evidence="1" id="KW-1133">Transmembrane helix</keyword>
<keyword evidence="1" id="KW-0472">Membrane</keyword>
<sequence length="57" mass="6815">IPTIFIIYTNFYPYLSYISIPSNYYSIASILLILNKLLFSIFDFRSIYIRNSLLIIR</sequence>
<dbReference type="Proteomes" id="UP000075243">
    <property type="component" value="Unassembled WGS sequence"/>
</dbReference>
<keyword evidence="3" id="KW-1185">Reference proteome</keyword>
<dbReference type="AlphaFoldDB" id="A0A151UHP4"/>
<evidence type="ECO:0000313" key="3">
    <source>
        <dbReference type="Proteomes" id="UP000075243"/>
    </source>
</evidence>
<feature type="non-terminal residue" evidence="2">
    <location>
        <position position="1"/>
    </location>
</feature>
<dbReference type="Gramene" id="C.cajan_47324.t">
    <property type="protein sequence ID" value="C.cajan_47324.t.cds1"/>
    <property type="gene ID" value="C.cajan_47324"/>
</dbReference>
<gene>
    <name evidence="2" type="ORF">KK1_050691</name>
</gene>